<dbReference type="SUPFAM" id="SSF52540">
    <property type="entry name" value="P-loop containing nucleoside triphosphate hydrolases"/>
    <property type="match status" value="1"/>
</dbReference>
<keyword evidence="1" id="KW-0677">Repeat</keyword>
<dbReference type="Pfam" id="PF24883">
    <property type="entry name" value="NPHP3_N"/>
    <property type="match status" value="1"/>
</dbReference>
<dbReference type="PROSITE" id="PS50088">
    <property type="entry name" value="ANK_REPEAT"/>
    <property type="match status" value="2"/>
</dbReference>
<evidence type="ECO:0000256" key="1">
    <source>
        <dbReference type="ARBA" id="ARBA00022737"/>
    </source>
</evidence>
<dbReference type="InterPro" id="IPR002110">
    <property type="entry name" value="Ankyrin_rpt"/>
</dbReference>
<reference evidence="6" key="1">
    <citation type="journal article" date="2020" name="Stud. Mycol.">
        <title>101 Dothideomycetes genomes: A test case for predicting lifestyles and emergence of pathogens.</title>
        <authorList>
            <person name="Haridas S."/>
            <person name="Albert R."/>
            <person name="Binder M."/>
            <person name="Bloem J."/>
            <person name="LaButti K."/>
            <person name="Salamov A."/>
            <person name="Andreopoulos B."/>
            <person name="Baker S."/>
            <person name="Barry K."/>
            <person name="Bills G."/>
            <person name="Bluhm B."/>
            <person name="Cannon C."/>
            <person name="Castanera R."/>
            <person name="Culley D."/>
            <person name="Daum C."/>
            <person name="Ezra D."/>
            <person name="Gonzalez J."/>
            <person name="Henrissat B."/>
            <person name="Kuo A."/>
            <person name="Liang C."/>
            <person name="Lipzen A."/>
            <person name="Lutzoni F."/>
            <person name="Magnuson J."/>
            <person name="Mondo S."/>
            <person name="Nolan M."/>
            <person name="Ohm R."/>
            <person name="Pangilinan J."/>
            <person name="Park H.-J."/>
            <person name="Ramirez L."/>
            <person name="Alfaro M."/>
            <person name="Sun H."/>
            <person name="Tritt A."/>
            <person name="Yoshinaga Y."/>
            <person name="Zwiers L.-H."/>
            <person name="Turgeon B."/>
            <person name="Goodwin S."/>
            <person name="Spatafora J."/>
            <person name="Crous P."/>
            <person name="Grigoriev I."/>
        </authorList>
    </citation>
    <scope>NUCLEOTIDE SEQUENCE [LARGE SCALE GENOMIC DNA]</scope>
    <source>
        <strain evidence="6">CBS 304.66</strain>
    </source>
</reference>
<evidence type="ECO:0000313" key="6">
    <source>
        <dbReference type="Proteomes" id="UP000800093"/>
    </source>
</evidence>
<dbReference type="Gene3D" id="3.40.50.300">
    <property type="entry name" value="P-loop containing nucleotide triphosphate hydrolases"/>
    <property type="match status" value="1"/>
</dbReference>
<keyword evidence="2" id="KW-0040">ANK repeat</keyword>
<feature type="domain" description="Nephrocystin 3-like N-terminal" evidence="4">
    <location>
        <begin position="36"/>
        <end position="197"/>
    </location>
</feature>
<accession>A0A9P4KF48</accession>
<comment type="caution">
    <text evidence="5">The sequence shown here is derived from an EMBL/GenBank/DDBJ whole genome shotgun (WGS) entry which is preliminary data.</text>
</comment>
<dbReference type="SUPFAM" id="SSF48403">
    <property type="entry name" value="Ankyrin repeat"/>
    <property type="match status" value="1"/>
</dbReference>
<dbReference type="PROSITE" id="PS50297">
    <property type="entry name" value="ANK_REP_REGION"/>
    <property type="match status" value="2"/>
</dbReference>
<dbReference type="Pfam" id="PF12796">
    <property type="entry name" value="Ank_2"/>
    <property type="match status" value="1"/>
</dbReference>
<dbReference type="SMART" id="SM00248">
    <property type="entry name" value="ANK"/>
    <property type="match status" value="3"/>
</dbReference>
<name>A0A9P4KF48_9PLEO</name>
<dbReference type="EMBL" id="ML986590">
    <property type="protein sequence ID" value="KAF2267556.1"/>
    <property type="molecule type" value="Genomic_DNA"/>
</dbReference>
<organism evidence="5 6">
    <name type="scientific">Lojkania enalia</name>
    <dbReference type="NCBI Taxonomy" id="147567"/>
    <lineage>
        <taxon>Eukaryota</taxon>
        <taxon>Fungi</taxon>
        <taxon>Dikarya</taxon>
        <taxon>Ascomycota</taxon>
        <taxon>Pezizomycotina</taxon>
        <taxon>Dothideomycetes</taxon>
        <taxon>Pleosporomycetidae</taxon>
        <taxon>Pleosporales</taxon>
        <taxon>Pleosporales incertae sedis</taxon>
        <taxon>Lojkania</taxon>
    </lineage>
</organism>
<protein>
    <recommendedName>
        <fullName evidence="7">NACHT domain-containing protein</fullName>
    </recommendedName>
</protein>
<dbReference type="InterPro" id="IPR054471">
    <property type="entry name" value="GPIID_WHD"/>
</dbReference>
<feature type="domain" description="GPI inositol-deacylase winged helix" evidence="3">
    <location>
        <begin position="319"/>
        <end position="391"/>
    </location>
</feature>
<evidence type="ECO:0008006" key="7">
    <source>
        <dbReference type="Google" id="ProtNLM"/>
    </source>
</evidence>
<feature type="repeat" description="ANK" evidence="2">
    <location>
        <begin position="570"/>
        <end position="595"/>
    </location>
</feature>
<gene>
    <name evidence="5" type="ORF">CC78DRAFT_456743</name>
</gene>
<dbReference type="OrthoDB" id="1577640at2759"/>
<evidence type="ECO:0000259" key="4">
    <source>
        <dbReference type="Pfam" id="PF24883"/>
    </source>
</evidence>
<evidence type="ECO:0000256" key="2">
    <source>
        <dbReference type="PROSITE-ProRule" id="PRU00023"/>
    </source>
</evidence>
<dbReference type="InterPro" id="IPR036770">
    <property type="entry name" value="Ankyrin_rpt-contain_sf"/>
</dbReference>
<dbReference type="PANTHER" id="PTHR10039">
    <property type="entry name" value="AMELOGENIN"/>
    <property type="match status" value="1"/>
</dbReference>
<proteinExistence type="predicted"/>
<feature type="repeat" description="ANK" evidence="2">
    <location>
        <begin position="537"/>
        <end position="569"/>
    </location>
</feature>
<dbReference type="PANTHER" id="PTHR10039:SF16">
    <property type="entry name" value="GPI INOSITOL-DEACYLASE"/>
    <property type="match status" value="1"/>
</dbReference>
<dbReference type="Proteomes" id="UP000800093">
    <property type="component" value="Unassembled WGS sequence"/>
</dbReference>
<evidence type="ECO:0000313" key="5">
    <source>
        <dbReference type="EMBL" id="KAF2267556.1"/>
    </source>
</evidence>
<sequence length="605" mass="68364">MNDFIADTALLNTCQWLAPADPELNHELACKAHHPGTCSWILGMPEFTEWTKNRNDILWVHAIPGAGKTVLSASIIECIRTTLSTNEGLAYYYFDYKHRDQQSIRALFASLVASLILKYPKFYASVESKLNRARSAGRSPATGLLRNLLLDAIAHFETLYIVIDALDECEDREELFQQLFNLPSSTQGNLRIFATSRNNPDIREGFNDVPHLAIEMREAVVQEDIRVFVRAEVADIIKRQKIKIRNEELKDEIINALSEKADGMFQWVRCQVDQLQKLKTDKAIRNSLNKLPKGLDETYSRMLENLQAQHDEEDIIYIQRLLRWLTHAVRPLKVTELAEAIAIEPGQENYEEEAVLTDPMDLLRYGEGLVVLKSGRVHLSHFSVREFLVSPTVQKLTPMFYMGILESNAELASTCLTYLNLNEFSKGDCEGSNNPALWKFLQYASSEWPVHFRKVADYTKRPKELVSSLLSMIPVSSNFKNMIQVSSRNKIDLAGCLPVHYCAANGLLEQLQTLLVQGIDVNCLAGRALNETGGNLLPQKPVHYAARGRRLDIMKLLIQFGAELDAPDLDGKTPLAIAVEEDNIEMAIYLLEEGAIFKDGESIIK</sequence>
<dbReference type="Pfam" id="PF22939">
    <property type="entry name" value="WHD_GPIID"/>
    <property type="match status" value="1"/>
</dbReference>
<dbReference type="InterPro" id="IPR056884">
    <property type="entry name" value="NPHP3-like_N"/>
</dbReference>
<dbReference type="AlphaFoldDB" id="A0A9P4KF48"/>
<dbReference type="InterPro" id="IPR027417">
    <property type="entry name" value="P-loop_NTPase"/>
</dbReference>
<keyword evidence="6" id="KW-1185">Reference proteome</keyword>
<evidence type="ECO:0000259" key="3">
    <source>
        <dbReference type="Pfam" id="PF22939"/>
    </source>
</evidence>
<dbReference type="Gene3D" id="1.25.40.20">
    <property type="entry name" value="Ankyrin repeat-containing domain"/>
    <property type="match status" value="1"/>
</dbReference>